<keyword evidence="7" id="KW-0547">Nucleotide-binding</keyword>
<evidence type="ECO:0000313" key="19">
    <source>
        <dbReference type="Proteomes" id="UP001518925"/>
    </source>
</evidence>
<dbReference type="InterPro" id="IPR036890">
    <property type="entry name" value="HATPase_C_sf"/>
</dbReference>
<evidence type="ECO:0000256" key="5">
    <source>
        <dbReference type="ARBA" id="ARBA00022553"/>
    </source>
</evidence>
<evidence type="ECO:0000256" key="13">
    <source>
        <dbReference type="SAM" id="Coils"/>
    </source>
</evidence>
<dbReference type="PANTHER" id="PTHR43547:SF2">
    <property type="entry name" value="HYBRID SIGNAL TRANSDUCTION HISTIDINE KINASE C"/>
    <property type="match status" value="1"/>
</dbReference>
<dbReference type="InterPro" id="IPR005467">
    <property type="entry name" value="His_kinase_dom"/>
</dbReference>
<dbReference type="CDD" id="cd00075">
    <property type="entry name" value="HATPase"/>
    <property type="match status" value="1"/>
</dbReference>
<dbReference type="SMART" id="SM00387">
    <property type="entry name" value="HATPase_c"/>
    <property type="match status" value="1"/>
</dbReference>
<dbReference type="SUPFAM" id="SSF52172">
    <property type="entry name" value="CheY-like"/>
    <property type="match status" value="1"/>
</dbReference>
<dbReference type="SUPFAM" id="SSF55781">
    <property type="entry name" value="GAF domain-like"/>
    <property type="match status" value="1"/>
</dbReference>
<keyword evidence="19" id="KW-1185">Reference proteome</keyword>
<dbReference type="InterPro" id="IPR035965">
    <property type="entry name" value="PAS-like_dom_sf"/>
</dbReference>
<comment type="subcellular location">
    <subcellularLocation>
        <location evidence="2">Cell membrane</location>
        <topology evidence="2">Multi-pass membrane protein</topology>
    </subcellularLocation>
</comment>
<dbReference type="InterPro" id="IPR011006">
    <property type="entry name" value="CheY-like_superfamily"/>
</dbReference>
<feature type="transmembrane region" description="Helical" evidence="14">
    <location>
        <begin position="158"/>
        <end position="179"/>
    </location>
</feature>
<evidence type="ECO:0000256" key="9">
    <source>
        <dbReference type="ARBA" id="ARBA00022840"/>
    </source>
</evidence>
<dbReference type="InterPro" id="IPR036097">
    <property type="entry name" value="HisK_dim/P_sf"/>
</dbReference>
<keyword evidence="14" id="KW-0812">Transmembrane</keyword>
<dbReference type="InterPro" id="IPR029016">
    <property type="entry name" value="GAF-like_dom_sf"/>
</dbReference>
<evidence type="ECO:0000256" key="12">
    <source>
        <dbReference type="PROSITE-ProRule" id="PRU00169"/>
    </source>
</evidence>
<name>A0ABS2DGN6_9BACI</name>
<comment type="caution">
    <text evidence="18">The sequence shown here is derived from an EMBL/GenBank/DDBJ whole genome shotgun (WGS) entry which is preliminary data.</text>
</comment>
<evidence type="ECO:0000256" key="8">
    <source>
        <dbReference type="ARBA" id="ARBA00022777"/>
    </source>
</evidence>
<sequence>MFFYQEYINNHYSELNQINEEKEKIAQDLDNSFNKLFFETRGFIAYEEEPYLNRALTQRQIIDDSLRKLETFKRDSSDEDFYKYVSSFHHEYINTILPQIIEDIRTGNKDKVKEEAVGGLSDRVLEVQNTLRIYRLEMDQNVENNFDELSEKVHQSQLFFLVYLFSMIILLAWLTRMMLSKIGGPLNDFAKTADLLSQGKEVNYDFNSNRKDELGVLSRAFGKMILSIQDNEQQLVAQNEELQAQQYELQVQHIELENALDILRKNETELLNRNEFINNLSSSLIKEYVLVSIVKNMSNILHADNGFIGFLTTQDYAVFGISHEKGRQILETLSEGPARRVIDTKKPYIVRREASNLEKGYHEVTLYCSDLYVPILNVKDEVQAVMRYTKLGTSFLKNDIKESEALAKQISISLERIELYEESEHDRLLTQNMLNTIHEGIQLVDVTGKLLQVNTNLCDLISCEDASTLVGNELQQWLGNILEIVENPSALKTFYESVLSGNYQNTSFIYHIHKPEEKVIQVYCEPLERGTDRFGTLFVHRDITREYEVDQMKSEFVSTVSHELRTPLASVLGFTELLIHKELKPDRQKKYLQTIYQEAKRLTGLINDFLDVQRMEAGKQSYEKVQLDLIPILLRNIETMQIHAATHPISVNIHTDKTMVFGDQDKLSQVFTNIISNAIKYSPEGGDIDIDVYEKNNFLHVSVKDKGLGIPDEAIPMLFTKFYRVDNSDRRRIGGTGLGLAIVKEIMKAHDGDISVSSELKKGSIFTLQFPFSSPVDKLETRDISHYESSIHDRKDIYVVIVEDDDSLASLLQAELNESGFTVKHVSTAEDAIESFKIRVPDSIVVDILLNEKGLDGWGLIDYMKSKTQLKDIPIFISSALEEKERAQKIGARDFLVKPYQPSKLTKTILHTLLKQDRMGQIMVPEVEKE</sequence>
<dbReference type="EC" id="2.7.13.3" evidence="3"/>
<dbReference type="Gene3D" id="6.10.340.10">
    <property type="match status" value="1"/>
</dbReference>
<dbReference type="Gene3D" id="3.30.450.40">
    <property type="match status" value="1"/>
</dbReference>
<reference evidence="18 19" key="1">
    <citation type="submission" date="2021-02" db="EMBL/GenBank/DDBJ databases">
        <title>Bacillus sp. RD4P76, an endophyte from a halophyte.</title>
        <authorList>
            <person name="Sun J.-Q."/>
        </authorList>
    </citation>
    <scope>NUCLEOTIDE SEQUENCE [LARGE SCALE GENOMIC DNA]</scope>
    <source>
        <strain evidence="18 19">RD4P76</strain>
    </source>
</reference>
<dbReference type="InterPro" id="IPR001789">
    <property type="entry name" value="Sig_transdc_resp-reg_receiver"/>
</dbReference>
<proteinExistence type="predicted"/>
<evidence type="ECO:0000256" key="7">
    <source>
        <dbReference type="ARBA" id="ARBA00022741"/>
    </source>
</evidence>
<evidence type="ECO:0000259" key="15">
    <source>
        <dbReference type="PROSITE" id="PS50109"/>
    </source>
</evidence>
<dbReference type="PROSITE" id="PS50885">
    <property type="entry name" value="HAMP"/>
    <property type="match status" value="1"/>
</dbReference>
<keyword evidence="11 14" id="KW-0472">Membrane</keyword>
<dbReference type="SUPFAM" id="SSF47384">
    <property type="entry name" value="Homodimeric domain of signal transducing histidine kinase"/>
    <property type="match status" value="1"/>
</dbReference>
<keyword evidence="14" id="KW-1133">Transmembrane helix</keyword>
<dbReference type="SUPFAM" id="SSF55874">
    <property type="entry name" value="ATPase domain of HSP90 chaperone/DNA topoisomerase II/histidine kinase"/>
    <property type="match status" value="1"/>
</dbReference>
<dbReference type="Pfam" id="PF02518">
    <property type="entry name" value="HATPase_c"/>
    <property type="match status" value="1"/>
</dbReference>
<protein>
    <recommendedName>
        <fullName evidence="3">histidine kinase</fullName>
        <ecNumber evidence="3">2.7.13.3</ecNumber>
    </recommendedName>
</protein>
<keyword evidence="6" id="KW-0808">Transferase</keyword>
<dbReference type="EMBL" id="JAFELM010000024">
    <property type="protein sequence ID" value="MBM6617642.1"/>
    <property type="molecule type" value="Genomic_DNA"/>
</dbReference>
<feature type="coiled-coil region" evidence="13">
    <location>
        <begin position="8"/>
        <end position="35"/>
    </location>
</feature>
<dbReference type="CDD" id="cd00082">
    <property type="entry name" value="HisKA"/>
    <property type="match status" value="1"/>
</dbReference>
<evidence type="ECO:0000256" key="10">
    <source>
        <dbReference type="ARBA" id="ARBA00023012"/>
    </source>
</evidence>
<evidence type="ECO:0000256" key="4">
    <source>
        <dbReference type="ARBA" id="ARBA00022475"/>
    </source>
</evidence>
<evidence type="ECO:0000256" key="2">
    <source>
        <dbReference type="ARBA" id="ARBA00004651"/>
    </source>
</evidence>
<dbReference type="Gene3D" id="3.30.450.20">
    <property type="entry name" value="PAS domain"/>
    <property type="match status" value="1"/>
</dbReference>
<organism evidence="18 19">
    <name type="scientific">Bacillus suaedaesalsae</name>
    <dbReference type="NCBI Taxonomy" id="2810349"/>
    <lineage>
        <taxon>Bacteria</taxon>
        <taxon>Bacillati</taxon>
        <taxon>Bacillota</taxon>
        <taxon>Bacilli</taxon>
        <taxon>Bacillales</taxon>
        <taxon>Bacillaceae</taxon>
        <taxon>Bacillus</taxon>
    </lineage>
</organism>
<feature type="modified residue" description="4-aspartylphosphate" evidence="12">
    <location>
        <position position="847"/>
    </location>
</feature>
<keyword evidence="10" id="KW-0902">Two-component regulatory system</keyword>
<keyword evidence="4" id="KW-1003">Cell membrane</keyword>
<dbReference type="Pfam" id="PF00072">
    <property type="entry name" value="Response_reg"/>
    <property type="match status" value="1"/>
</dbReference>
<dbReference type="CDD" id="cd00156">
    <property type="entry name" value="REC"/>
    <property type="match status" value="1"/>
</dbReference>
<evidence type="ECO:0000256" key="14">
    <source>
        <dbReference type="SAM" id="Phobius"/>
    </source>
</evidence>
<dbReference type="SMART" id="SM00388">
    <property type="entry name" value="HisKA"/>
    <property type="match status" value="1"/>
</dbReference>
<dbReference type="InterPro" id="IPR003660">
    <property type="entry name" value="HAMP_dom"/>
</dbReference>
<evidence type="ECO:0000256" key="11">
    <source>
        <dbReference type="ARBA" id="ARBA00023136"/>
    </source>
</evidence>
<dbReference type="PROSITE" id="PS50110">
    <property type="entry name" value="RESPONSE_REGULATORY"/>
    <property type="match status" value="1"/>
</dbReference>
<dbReference type="Pfam" id="PF00512">
    <property type="entry name" value="HisKA"/>
    <property type="match status" value="1"/>
</dbReference>
<comment type="catalytic activity">
    <reaction evidence="1">
        <text>ATP + protein L-histidine = ADP + protein N-phospho-L-histidine.</text>
        <dbReference type="EC" id="2.7.13.3"/>
    </reaction>
</comment>
<keyword evidence="9" id="KW-0067">ATP-binding</keyword>
<dbReference type="PROSITE" id="PS50109">
    <property type="entry name" value="HIS_KIN"/>
    <property type="match status" value="1"/>
</dbReference>
<evidence type="ECO:0000256" key="1">
    <source>
        <dbReference type="ARBA" id="ARBA00000085"/>
    </source>
</evidence>
<evidence type="ECO:0000259" key="17">
    <source>
        <dbReference type="PROSITE" id="PS50885"/>
    </source>
</evidence>
<dbReference type="Proteomes" id="UP001518925">
    <property type="component" value="Unassembled WGS sequence"/>
</dbReference>
<keyword evidence="8" id="KW-0418">Kinase</keyword>
<dbReference type="InterPro" id="IPR003594">
    <property type="entry name" value="HATPase_dom"/>
</dbReference>
<dbReference type="InterPro" id="IPR004358">
    <property type="entry name" value="Sig_transdc_His_kin-like_C"/>
</dbReference>
<gene>
    <name evidence="18" type="ORF">JR050_08105</name>
</gene>
<dbReference type="PRINTS" id="PR00344">
    <property type="entry name" value="BCTRLSENSOR"/>
</dbReference>
<feature type="coiled-coil region" evidence="13">
    <location>
        <begin position="225"/>
        <end position="273"/>
    </location>
</feature>
<feature type="domain" description="HAMP" evidence="17">
    <location>
        <begin position="180"/>
        <end position="233"/>
    </location>
</feature>
<keyword evidence="5 12" id="KW-0597">Phosphoprotein</keyword>
<dbReference type="Gene3D" id="3.40.50.2300">
    <property type="match status" value="1"/>
</dbReference>
<evidence type="ECO:0000259" key="16">
    <source>
        <dbReference type="PROSITE" id="PS50110"/>
    </source>
</evidence>
<dbReference type="Gene3D" id="1.10.287.130">
    <property type="match status" value="1"/>
</dbReference>
<dbReference type="SUPFAM" id="SSF55785">
    <property type="entry name" value="PYP-like sensor domain (PAS domain)"/>
    <property type="match status" value="1"/>
</dbReference>
<feature type="domain" description="Response regulatory" evidence="16">
    <location>
        <begin position="798"/>
        <end position="913"/>
    </location>
</feature>
<dbReference type="RefSeq" id="WP_204203017.1">
    <property type="nucleotide sequence ID" value="NZ_JAFELM010000024.1"/>
</dbReference>
<dbReference type="PANTHER" id="PTHR43547">
    <property type="entry name" value="TWO-COMPONENT HISTIDINE KINASE"/>
    <property type="match status" value="1"/>
</dbReference>
<accession>A0ABS2DGN6</accession>
<dbReference type="InterPro" id="IPR003661">
    <property type="entry name" value="HisK_dim/P_dom"/>
</dbReference>
<evidence type="ECO:0000313" key="18">
    <source>
        <dbReference type="EMBL" id="MBM6617642.1"/>
    </source>
</evidence>
<dbReference type="Pfam" id="PF12860">
    <property type="entry name" value="PAS_7"/>
    <property type="match status" value="1"/>
</dbReference>
<keyword evidence="13" id="KW-0175">Coiled coil</keyword>
<dbReference type="Gene3D" id="3.30.565.10">
    <property type="entry name" value="Histidine kinase-like ATPase, C-terminal domain"/>
    <property type="match status" value="1"/>
</dbReference>
<evidence type="ECO:0000256" key="6">
    <source>
        <dbReference type="ARBA" id="ARBA00022679"/>
    </source>
</evidence>
<feature type="domain" description="Histidine kinase" evidence="15">
    <location>
        <begin position="559"/>
        <end position="774"/>
    </location>
</feature>
<dbReference type="SMART" id="SM00448">
    <property type="entry name" value="REC"/>
    <property type="match status" value="1"/>
</dbReference>
<evidence type="ECO:0000256" key="3">
    <source>
        <dbReference type="ARBA" id="ARBA00012438"/>
    </source>
</evidence>